<evidence type="ECO:0000259" key="10">
    <source>
        <dbReference type="PROSITE" id="PS50110"/>
    </source>
</evidence>
<dbReference type="InterPro" id="IPR009057">
    <property type="entry name" value="Homeodomain-like_sf"/>
</dbReference>
<evidence type="ECO:0000256" key="2">
    <source>
        <dbReference type="ARBA" id="ARBA00022490"/>
    </source>
</evidence>
<feature type="domain" description="Response regulatory" evidence="10">
    <location>
        <begin position="2"/>
        <end position="119"/>
    </location>
</feature>
<dbReference type="PROSITE" id="PS00041">
    <property type="entry name" value="HTH_ARAC_FAMILY_1"/>
    <property type="match status" value="1"/>
</dbReference>
<dbReference type="InterPro" id="IPR001789">
    <property type="entry name" value="Sig_transdc_resp-reg_receiver"/>
</dbReference>
<keyword evidence="6" id="KW-0238">DNA-binding</keyword>
<dbReference type="EMBL" id="JAMQKC010000002">
    <property type="protein sequence ID" value="MDC3415821.1"/>
    <property type="molecule type" value="Genomic_DNA"/>
</dbReference>
<evidence type="ECO:0000256" key="5">
    <source>
        <dbReference type="ARBA" id="ARBA00023015"/>
    </source>
</evidence>
<dbReference type="SUPFAM" id="SSF52172">
    <property type="entry name" value="CheY-like"/>
    <property type="match status" value="1"/>
</dbReference>
<comment type="caution">
    <text evidence="11">The sequence shown here is derived from an EMBL/GenBank/DDBJ whole genome shotgun (WGS) entry which is preliminary data.</text>
</comment>
<dbReference type="Pfam" id="PF00072">
    <property type="entry name" value="Response_reg"/>
    <property type="match status" value="1"/>
</dbReference>
<dbReference type="GO" id="GO:0005737">
    <property type="term" value="C:cytoplasm"/>
    <property type="evidence" value="ECO:0007669"/>
    <property type="project" value="UniProtKB-SubCell"/>
</dbReference>
<dbReference type="GO" id="GO:0003700">
    <property type="term" value="F:DNA-binding transcription factor activity"/>
    <property type="evidence" value="ECO:0007669"/>
    <property type="project" value="InterPro"/>
</dbReference>
<evidence type="ECO:0000313" key="12">
    <source>
        <dbReference type="Proteomes" id="UP001145069"/>
    </source>
</evidence>
<accession>A0A9X3WCG7</accession>
<dbReference type="InterPro" id="IPR018060">
    <property type="entry name" value="HTH_AraC"/>
</dbReference>
<dbReference type="GO" id="GO:0000160">
    <property type="term" value="P:phosphorelay signal transduction system"/>
    <property type="evidence" value="ECO:0007669"/>
    <property type="project" value="UniProtKB-KW"/>
</dbReference>
<protein>
    <submittedName>
        <fullName evidence="11">Response regulator</fullName>
    </submittedName>
</protein>
<evidence type="ECO:0000256" key="6">
    <source>
        <dbReference type="ARBA" id="ARBA00023125"/>
    </source>
</evidence>
<evidence type="ECO:0000313" key="11">
    <source>
        <dbReference type="EMBL" id="MDC3415821.1"/>
    </source>
</evidence>
<dbReference type="AlphaFoldDB" id="A0A9X3WCG7"/>
<evidence type="ECO:0000256" key="8">
    <source>
        <dbReference type="PROSITE-ProRule" id="PRU00169"/>
    </source>
</evidence>
<dbReference type="InterPro" id="IPR020449">
    <property type="entry name" value="Tscrpt_reg_AraC-type_HTH"/>
</dbReference>
<evidence type="ECO:0000256" key="3">
    <source>
        <dbReference type="ARBA" id="ARBA00022553"/>
    </source>
</evidence>
<dbReference type="Proteomes" id="UP001145069">
    <property type="component" value="Unassembled WGS sequence"/>
</dbReference>
<keyword evidence="2" id="KW-0963">Cytoplasm</keyword>
<dbReference type="RefSeq" id="WP_272444795.1">
    <property type="nucleotide sequence ID" value="NZ_JAMQKC010000002.1"/>
</dbReference>
<evidence type="ECO:0000259" key="9">
    <source>
        <dbReference type="PROSITE" id="PS01124"/>
    </source>
</evidence>
<evidence type="ECO:0000256" key="1">
    <source>
        <dbReference type="ARBA" id="ARBA00004496"/>
    </source>
</evidence>
<gene>
    <name evidence="11" type="ORF">NC799_02725</name>
</gene>
<keyword evidence="3 8" id="KW-0597">Phosphoprotein</keyword>
<keyword evidence="4" id="KW-0902">Two-component regulatory system</keyword>
<evidence type="ECO:0000256" key="7">
    <source>
        <dbReference type="ARBA" id="ARBA00023163"/>
    </source>
</evidence>
<dbReference type="PANTHER" id="PTHR42713:SF3">
    <property type="entry name" value="TRANSCRIPTIONAL REGULATORY PROTEIN HPTR"/>
    <property type="match status" value="1"/>
</dbReference>
<comment type="subcellular location">
    <subcellularLocation>
        <location evidence="1">Cytoplasm</location>
    </subcellularLocation>
</comment>
<dbReference type="PROSITE" id="PS50110">
    <property type="entry name" value="RESPONSE_REGULATORY"/>
    <property type="match status" value="1"/>
</dbReference>
<dbReference type="Gene3D" id="3.40.50.2300">
    <property type="match status" value="1"/>
</dbReference>
<feature type="modified residue" description="4-aspartylphosphate" evidence="8">
    <location>
        <position position="54"/>
    </location>
</feature>
<dbReference type="Pfam" id="PF12833">
    <property type="entry name" value="HTH_18"/>
    <property type="match status" value="1"/>
</dbReference>
<evidence type="ECO:0000256" key="4">
    <source>
        <dbReference type="ARBA" id="ARBA00023012"/>
    </source>
</evidence>
<dbReference type="PANTHER" id="PTHR42713">
    <property type="entry name" value="HISTIDINE KINASE-RELATED"/>
    <property type="match status" value="1"/>
</dbReference>
<dbReference type="Gene3D" id="1.10.10.60">
    <property type="entry name" value="Homeodomain-like"/>
    <property type="match status" value="2"/>
</dbReference>
<keyword evidence="12" id="KW-1185">Reference proteome</keyword>
<dbReference type="GO" id="GO:0043565">
    <property type="term" value="F:sequence-specific DNA binding"/>
    <property type="evidence" value="ECO:0007669"/>
    <property type="project" value="InterPro"/>
</dbReference>
<dbReference type="InterPro" id="IPR051552">
    <property type="entry name" value="HptR"/>
</dbReference>
<sequence>MKAIIVDDEKHVREGILLLADWKKHGITEVLEAVDGEEAIALIEAHRPEIIFTDMSMPNRDGISLLRWLHSAKLDSKAIVISGYDDFDYMRNSILYGSFDYILKPIDPDTLNETLERAVDKWKEQVEHQQSILEKDQVIIDVKEYYWDQLFSGLIDEKANVASVLKKIKKAFGIDIASARVMVSVLPVHPLLVNRFNADRDLLSFALLNVVNEVLEQAGNGVAFRNINKDDELNILLWNAVQPEFVLEKIHQTIYQYLEVRCTIFSGDVKGHFVESYANAKRAQQTYNLLTEPAPKLYRAKEVVNKPLLHLLDHGQEIKWALQSGREEQIDAVLDKLFEQLKENNHLSYEQLRLWESQFGLLLGNWLEEFGIKEQLEEEWMRDYWNADGTFSFLKFKLQAKQDCYRLIDALKSINYQKEKDSIQQIASYLKDNYQQDITLQDIADKFFLSREYISRKFKQVYKVTITDYLTKIRMEKACELLKNPNLKIYYIAFEVGYKNEKYFSKVFKKQYGLTPNEYRMG</sequence>
<reference evidence="11" key="1">
    <citation type="submission" date="2022-06" db="EMBL/GenBank/DDBJ databases">
        <title>Aquibacillus sp. a new bacterium isolated from soil saline samples.</title>
        <authorList>
            <person name="Galisteo C."/>
            <person name="De La Haba R."/>
            <person name="Sanchez-Porro C."/>
            <person name="Ventosa A."/>
        </authorList>
    </citation>
    <scope>NUCLEOTIDE SEQUENCE</scope>
    <source>
        <strain evidence="11">3ASR75-54</strain>
    </source>
</reference>
<keyword evidence="5" id="KW-0805">Transcription regulation</keyword>
<dbReference type="SUPFAM" id="SSF46689">
    <property type="entry name" value="Homeodomain-like"/>
    <property type="match status" value="2"/>
</dbReference>
<dbReference type="SMART" id="SM00342">
    <property type="entry name" value="HTH_ARAC"/>
    <property type="match status" value="1"/>
</dbReference>
<dbReference type="PRINTS" id="PR00032">
    <property type="entry name" value="HTHARAC"/>
</dbReference>
<dbReference type="InterPro" id="IPR011006">
    <property type="entry name" value="CheY-like_superfamily"/>
</dbReference>
<name>A0A9X3WCG7_9BACI</name>
<dbReference type="CDD" id="cd17536">
    <property type="entry name" value="REC_YesN-like"/>
    <property type="match status" value="1"/>
</dbReference>
<dbReference type="PROSITE" id="PS01124">
    <property type="entry name" value="HTH_ARAC_FAMILY_2"/>
    <property type="match status" value="1"/>
</dbReference>
<dbReference type="InterPro" id="IPR018062">
    <property type="entry name" value="HTH_AraC-typ_CS"/>
</dbReference>
<organism evidence="11 12">
    <name type="scientific">Aquibacillus salsiterrae</name>
    <dbReference type="NCBI Taxonomy" id="2950439"/>
    <lineage>
        <taxon>Bacteria</taxon>
        <taxon>Bacillati</taxon>
        <taxon>Bacillota</taxon>
        <taxon>Bacilli</taxon>
        <taxon>Bacillales</taxon>
        <taxon>Bacillaceae</taxon>
        <taxon>Aquibacillus</taxon>
    </lineage>
</organism>
<dbReference type="SMART" id="SM00448">
    <property type="entry name" value="REC"/>
    <property type="match status" value="1"/>
</dbReference>
<feature type="domain" description="HTH araC/xylS-type" evidence="9">
    <location>
        <begin position="424"/>
        <end position="522"/>
    </location>
</feature>
<proteinExistence type="predicted"/>
<keyword evidence="7" id="KW-0804">Transcription</keyword>